<evidence type="ECO:0000313" key="2">
    <source>
        <dbReference type="Proteomes" id="UP000775547"/>
    </source>
</evidence>
<evidence type="ECO:0000313" key="1">
    <source>
        <dbReference type="EMBL" id="KAG5644987.1"/>
    </source>
</evidence>
<keyword evidence="2" id="KW-1185">Reference proteome</keyword>
<dbReference type="AlphaFoldDB" id="A0A9P7G6K3"/>
<evidence type="ECO:0008006" key="3">
    <source>
        <dbReference type="Google" id="ProtNLM"/>
    </source>
</evidence>
<dbReference type="Gene3D" id="3.80.10.10">
    <property type="entry name" value="Ribonuclease Inhibitor"/>
    <property type="match status" value="1"/>
</dbReference>
<dbReference type="Proteomes" id="UP000775547">
    <property type="component" value="Unassembled WGS sequence"/>
</dbReference>
<sequence>MISTVRSTSPVIWAQTDHQSHPKLTKAKRVSSIVVPVKARAKKGVFPALDTKPSSYDRTDPFFAFNTLIKLLGSLTSRIGGCQYKLTADEHKLSLNLLSIIEPFVGLAPSRRTITRQPTEVLDAILFHVDSKRDLLSLALSCHRMYDVVCPRHLAYRVVRCKVSSLSVWNHLIINRALARHVRRLEIMDERSTESEIVPPGILASDTDLESTDDELGLHDKQERYLVAALTKMTALASFAWSCNHSPISIDNVWPTLLKFQSLREVEINDNLVFSTPVGQEERKSRKQIVLTEMTTMALRSTSHVYGSTKQPNLQRISGMLHYCPNLKSLDIVYNPPRSTPNATAPRPTADELLLYGRWGQLTSLTLTNVRCSPTTGLDSTSAFLSAHPNLEFLHLDIGTVPATGTSGLVLLPDSLPRLRELHASKEIATAVLECPSKHPRPLETLKGPRLSGAHGGRDFDLAFLANLKQRGKHIKRLELSGWNEMEDLRRLIECTPGLTWLDVGRHLKGAGGRDTKANAVVTNTLEWAALLSELPELAVFHGVRFFFEVSAAASLPGVMATSTHISMTDRSRIRKNDEVAGVLAWKCAKLRRVDHWEEGSGKVVVIVKDSPERPSEKEKIRWEVRRLKV</sequence>
<dbReference type="CDD" id="cd09917">
    <property type="entry name" value="F-box_SF"/>
    <property type="match status" value="1"/>
</dbReference>
<protein>
    <recommendedName>
        <fullName evidence="3">F-box domain-containing protein</fullName>
    </recommendedName>
</protein>
<reference evidence="1" key="1">
    <citation type="submission" date="2020-07" db="EMBL/GenBank/DDBJ databases">
        <authorList>
            <person name="Nieuwenhuis M."/>
            <person name="Van De Peppel L.J.J."/>
        </authorList>
    </citation>
    <scope>NUCLEOTIDE SEQUENCE</scope>
    <source>
        <strain evidence="1">AP01</strain>
        <tissue evidence="1">Mycelium</tissue>
    </source>
</reference>
<dbReference type="OrthoDB" id="3270296at2759"/>
<comment type="caution">
    <text evidence="1">The sequence shown here is derived from an EMBL/GenBank/DDBJ whole genome shotgun (WGS) entry which is preliminary data.</text>
</comment>
<reference evidence="1" key="2">
    <citation type="submission" date="2021-10" db="EMBL/GenBank/DDBJ databases">
        <title>Phylogenomics reveals ancestral predisposition of the termite-cultivated fungus Termitomyces towards a domesticated lifestyle.</title>
        <authorList>
            <person name="Auxier B."/>
            <person name="Grum-Grzhimaylo A."/>
            <person name="Cardenas M.E."/>
            <person name="Lodge J.D."/>
            <person name="Laessoe T."/>
            <person name="Pedersen O."/>
            <person name="Smith M.E."/>
            <person name="Kuyper T.W."/>
            <person name="Franco-Molano E.A."/>
            <person name="Baroni T.J."/>
            <person name="Aanen D.K."/>
        </authorList>
    </citation>
    <scope>NUCLEOTIDE SEQUENCE</scope>
    <source>
        <strain evidence="1">AP01</strain>
        <tissue evidence="1">Mycelium</tissue>
    </source>
</reference>
<proteinExistence type="predicted"/>
<dbReference type="EMBL" id="JABCKV010000052">
    <property type="protein sequence ID" value="KAG5644987.1"/>
    <property type="molecule type" value="Genomic_DNA"/>
</dbReference>
<dbReference type="SUPFAM" id="SSF52047">
    <property type="entry name" value="RNI-like"/>
    <property type="match status" value="1"/>
</dbReference>
<gene>
    <name evidence="1" type="ORF">DXG03_007264</name>
</gene>
<name>A0A9P7G6K3_9AGAR</name>
<dbReference type="InterPro" id="IPR032675">
    <property type="entry name" value="LRR_dom_sf"/>
</dbReference>
<accession>A0A9P7G6K3</accession>
<organism evidence="1 2">
    <name type="scientific">Asterophora parasitica</name>
    <dbReference type="NCBI Taxonomy" id="117018"/>
    <lineage>
        <taxon>Eukaryota</taxon>
        <taxon>Fungi</taxon>
        <taxon>Dikarya</taxon>
        <taxon>Basidiomycota</taxon>
        <taxon>Agaricomycotina</taxon>
        <taxon>Agaricomycetes</taxon>
        <taxon>Agaricomycetidae</taxon>
        <taxon>Agaricales</taxon>
        <taxon>Tricholomatineae</taxon>
        <taxon>Lyophyllaceae</taxon>
        <taxon>Asterophora</taxon>
    </lineage>
</organism>